<organism evidence="14 15">
    <name type="scientific">Ornithorhynchus anatinus</name>
    <name type="common">Duckbill platypus</name>
    <dbReference type="NCBI Taxonomy" id="9258"/>
    <lineage>
        <taxon>Eukaryota</taxon>
        <taxon>Metazoa</taxon>
        <taxon>Chordata</taxon>
        <taxon>Craniata</taxon>
        <taxon>Vertebrata</taxon>
        <taxon>Euteleostomi</taxon>
        <taxon>Mammalia</taxon>
        <taxon>Monotremata</taxon>
        <taxon>Ornithorhynchidae</taxon>
        <taxon>Ornithorhynchus</taxon>
    </lineage>
</organism>
<dbReference type="GeneTree" id="ENSGT00940000165959"/>
<dbReference type="PROSITE" id="PS00107">
    <property type="entry name" value="PROTEIN_KINASE_ATP"/>
    <property type="match status" value="1"/>
</dbReference>
<evidence type="ECO:0000256" key="9">
    <source>
        <dbReference type="ARBA" id="ARBA00048679"/>
    </source>
</evidence>
<dbReference type="EC" id="2.7.11.1" evidence="2"/>
<feature type="compositionally biased region" description="Acidic residues" evidence="12">
    <location>
        <begin position="335"/>
        <end position="352"/>
    </location>
</feature>
<dbReference type="Bgee" id="ENSOANG00000049514">
    <property type="expression patterns" value="Expressed in testis and 3 other cell types or tissues"/>
</dbReference>
<dbReference type="OMA" id="YEITHPY"/>
<comment type="catalytic activity">
    <reaction evidence="9">
        <text>L-seryl-[protein] + ATP = O-phospho-L-seryl-[protein] + ADP + H(+)</text>
        <dbReference type="Rhea" id="RHEA:17989"/>
        <dbReference type="Rhea" id="RHEA-COMP:9863"/>
        <dbReference type="Rhea" id="RHEA-COMP:11604"/>
        <dbReference type="ChEBI" id="CHEBI:15378"/>
        <dbReference type="ChEBI" id="CHEBI:29999"/>
        <dbReference type="ChEBI" id="CHEBI:30616"/>
        <dbReference type="ChEBI" id="CHEBI:83421"/>
        <dbReference type="ChEBI" id="CHEBI:456216"/>
        <dbReference type="EC" id="2.7.11.1"/>
    </reaction>
</comment>
<dbReference type="Ensembl" id="ENSOANT00000061641.1">
    <property type="protein sequence ID" value="ENSOANP00000044510.1"/>
    <property type="gene ID" value="ENSOANG00000049514.1"/>
</dbReference>
<name>A0A6I8NU76_ORNAN</name>
<evidence type="ECO:0000256" key="1">
    <source>
        <dbReference type="ARBA" id="ARBA00010886"/>
    </source>
</evidence>
<dbReference type="KEGG" id="oaa:114812788"/>
<evidence type="ECO:0000256" key="11">
    <source>
        <dbReference type="RuleBase" id="RU000304"/>
    </source>
</evidence>
<evidence type="ECO:0000256" key="10">
    <source>
        <dbReference type="PROSITE-ProRule" id="PRU10141"/>
    </source>
</evidence>
<comment type="similarity">
    <text evidence="1">Belongs to the protein kinase superfamily. NEK Ser/Thr protein kinase family. NIMA subfamily.</text>
</comment>
<sequence>MEKYEKILTIGRGSSAEVFLMKHVGTKKMFAVKKVRVDSSKGNRNIESVLQEVAILGQLRHPHIVTCHDHFMDPREENVFIVQDYCEGGTLDDRIKQRQEAGYFPEATVMEWFVQLVLAVQHVHSSKILHRDIKASNVFLTWLGQVRLGDFGVSKVMSGTLDMASTFVGTPMYLSPELCQDVPYSTKSDIWALGCLLFEMCALKPAFSATNLVSLFYKIVRGQREAVPGCYSATLGSLLSSILHKSPEGRPSASQLLNDCFVQHHLRLFLCQREAQPYRWQQLDQNLCPVDPDSCSEAAHLPRENLTALGDPKNEEFGPGLGSPGARPEPKVAGDSEELSSSEDSFTDYSEDFESHSTSSGEESPEWEISDPTPIEEISEAFGKRGASAVSQEAFSEADGSEYPDDFEEYEESQLETSSFHSTKQLQPEDGTSQEEFEDCQAPLAFSVSLKSLPEKYIGEVGQAV</sequence>
<feature type="binding site" evidence="10">
    <location>
        <position position="34"/>
    </location>
    <ligand>
        <name>ATP</name>
        <dbReference type="ChEBI" id="CHEBI:30616"/>
    </ligand>
</feature>
<feature type="region of interest" description="Disordered" evidence="12">
    <location>
        <begin position="306"/>
        <end position="437"/>
    </location>
</feature>
<keyword evidence="5 10" id="KW-0547">Nucleotide-binding</keyword>
<dbReference type="InterPro" id="IPR051131">
    <property type="entry name" value="NEK_Ser/Thr_kinase_NIMA"/>
</dbReference>
<proteinExistence type="inferred from homology"/>
<evidence type="ECO:0000256" key="4">
    <source>
        <dbReference type="ARBA" id="ARBA00022679"/>
    </source>
</evidence>
<evidence type="ECO:0000256" key="8">
    <source>
        <dbReference type="ARBA" id="ARBA00047899"/>
    </source>
</evidence>
<evidence type="ECO:0000256" key="12">
    <source>
        <dbReference type="SAM" id="MobiDB-lite"/>
    </source>
</evidence>
<gene>
    <name evidence="14" type="primary">LOC114812788</name>
</gene>
<dbReference type="SUPFAM" id="SSF56112">
    <property type="entry name" value="Protein kinase-like (PK-like)"/>
    <property type="match status" value="1"/>
</dbReference>
<dbReference type="FunFam" id="1.10.510.10:FF:000571">
    <property type="entry name" value="Maternal embryonic leucine zipper kinase"/>
    <property type="match status" value="1"/>
</dbReference>
<dbReference type="PROSITE" id="PS50011">
    <property type="entry name" value="PROTEIN_KINASE_DOM"/>
    <property type="match status" value="1"/>
</dbReference>
<evidence type="ECO:0000256" key="5">
    <source>
        <dbReference type="ARBA" id="ARBA00022741"/>
    </source>
</evidence>
<protein>
    <recommendedName>
        <fullName evidence="2">non-specific serine/threonine protein kinase</fullName>
        <ecNumber evidence="2">2.7.11.1</ecNumber>
    </recommendedName>
</protein>
<accession>A0A6I8NU76</accession>
<dbReference type="PROSITE" id="PS00108">
    <property type="entry name" value="PROTEIN_KINASE_ST"/>
    <property type="match status" value="1"/>
</dbReference>
<dbReference type="InterPro" id="IPR011009">
    <property type="entry name" value="Kinase-like_dom_sf"/>
</dbReference>
<dbReference type="InterPro" id="IPR000719">
    <property type="entry name" value="Prot_kinase_dom"/>
</dbReference>
<dbReference type="OrthoDB" id="248923at2759"/>
<evidence type="ECO:0000313" key="14">
    <source>
        <dbReference type="Ensembl" id="ENSOANP00000044510.1"/>
    </source>
</evidence>
<dbReference type="GO" id="GO:0005524">
    <property type="term" value="F:ATP binding"/>
    <property type="evidence" value="ECO:0007669"/>
    <property type="project" value="UniProtKB-UniRule"/>
</dbReference>
<dbReference type="GO" id="GO:0006974">
    <property type="term" value="P:DNA damage response"/>
    <property type="evidence" value="ECO:0000318"/>
    <property type="project" value="GO_Central"/>
</dbReference>
<dbReference type="RefSeq" id="XP_028922806.1">
    <property type="nucleotide sequence ID" value="XM_029066973.2"/>
</dbReference>
<evidence type="ECO:0000256" key="3">
    <source>
        <dbReference type="ARBA" id="ARBA00022527"/>
    </source>
</evidence>
<dbReference type="SMART" id="SM00220">
    <property type="entry name" value="S_TKc"/>
    <property type="match status" value="1"/>
</dbReference>
<evidence type="ECO:0000256" key="7">
    <source>
        <dbReference type="ARBA" id="ARBA00022840"/>
    </source>
</evidence>
<dbReference type="InterPro" id="IPR008271">
    <property type="entry name" value="Ser/Thr_kinase_AS"/>
</dbReference>
<dbReference type="GO" id="GO:0004674">
    <property type="term" value="F:protein serine/threonine kinase activity"/>
    <property type="evidence" value="ECO:0000318"/>
    <property type="project" value="GO_Central"/>
</dbReference>
<dbReference type="PANTHER" id="PTHR44899:SF3">
    <property type="entry name" value="SERINE_THREONINE-PROTEIN KINASE NEK1"/>
    <property type="match status" value="1"/>
</dbReference>
<dbReference type="Proteomes" id="UP000002279">
    <property type="component" value="Chromosome 6"/>
</dbReference>
<dbReference type="InParanoid" id="A0A6I8NU76"/>
<feature type="domain" description="Protein kinase" evidence="13">
    <location>
        <begin position="4"/>
        <end position="268"/>
    </location>
</feature>
<dbReference type="AlphaFoldDB" id="A0A6I8NU76"/>
<reference evidence="14" key="2">
    <citation type="submission" date="2025-08" db="UniProtKB">
        <authorList>
            <consortium name="Ensembl"/>
        </authorList>
    </citation>
    <scope>IDENTIFICATION</scope>
    <source>
        <strain evidence="14">Glennie</strain>
    </source>
</reference>
<feature type="compositionally biased region" description="Polar residues" evidence="12">
    <location>
        <begin position="415"/>
        <end position="426"/>
    </location>
</feature>
<evidence type="ECO:0000256" key="2">
    <source>
        <dbReference type="ARBA" id="ARBA00012513"/>
    </source>
</evidence>
<keyword evidence="7 10" id="KW-0067">ATP-binding</keyword>
<evidence type="ECO:0000259" key="13">
    <source>
        <dbReference type="PROSITE" id="PS50011"/>
    </source>
</evidence>
<feature type="compositionally biased region" description="Acidic residues" evidence="12">
    <location>
        <begin position="399"/>
        <end position="414"/>
    </location>
</feature>
<keyword evidence="6" id="KW-0418">Kinase</keyword>
<reference evidence="14 15" key="1">
    <citation type="journal article" date="2008" name="Nature">
        <title>Genome analysis of the platypus reveals unique signatures of evolution.</title>
        <authorList>
            <person name="Warren W.C."/>
            <person name="Hillier L.W."/>
            <person name="Marshall Graves J.A."/>
            <person name="Birney E."/>
            <person name="Ponting C.P."/>
            <person name="Grutzner F."/>
            <person name="Belov K."/>
            <person name="Miller W."/>
            <person name="Clarke L."/>
            <person name="Chinwalla A.T."/>
            <person name="Yang S.P."/>
            <person name="Heger A."/>
            <person name="Locke D.P."/>
            <person name="Miethke P."/>
            <person name="Waters P.D."/>
            <person name="Veyrunes F."/>
            <person name="Fulton L."/>
            <person name="Fulton B."/>
            <person name="Graves T."/>
            <person name="Wallis J."/>
            <person name="Puente X.S."/>
            <person name="Lopez-Otin C."/>
            <person name="Ordonez G.R."/>
            <person name="Eichler E.E."/>
            <person name="Chen L."/>
            <person name="Cheng Z."/>
            <person name="Deakin J.E."/>
            <person name="Alsop A."/>
            <person name="Thompson K."/>
            <person name="Kirby P."/>
            <person name="Papenfuss A.T."/>
            <person name="Wakefield M.J."/>
            <person name="Olender T."/>
            <person name="Lancet D."/>
            <person name="Huttley G.A."/>
            <person name="Smit A.F."/>
            <person name="Pask A."/>
            <person name="Temple-Smith P."/>
            <person name="Batzer M.A."/>
            <person name="Walker J.A."/>
            <person name="Konkel M.K."/>
            <person name="Harris R.S."/>
            <person name="Whittington C.M."/>
            <person name="Wong E.S."/>
            <person name="Gemmell N.J."/>
            <person name="Buschiazzo E."/>
            <person name="Vargas Jentzsch I.M."/>
            <person name="Merkel A."/>
            <person name="Schmitz J."/>
            <person name="Zemann A."/>
            <person name="Churakov G."/>
            <person name="Kriegs J.O."/>
            <person name="Brosius J."/>
            <person name="Murchison E.P."/>
            <person name="Sachidanandam R."/>
            <person name="Smith C."/>
            <person name="Hannon G.J."/>
            <person name="Tsend-Ayush E."/>
            <person name="McMillan D."/>
            <person name="Attenborough R."/>
            <person name="Rens W."/>
            <person name="Ferguson-Smith M."/>
            <person name="Lefevre C.M."/>
            <person name="Sharp J.A."/>
            <person name="Nicholas K.R."/>
            <person name="Ray D.A."/>
            <person name="Kube M."/>
            <person name="Reinhardt R."/>
            <person name="Pringle T.H."/>
            <person name="Taylor J."/>
            <person name="Jones R.C."/>
            <person name="Nixon B."/>
            <person name="Dacheux J.L."/>
            <person name="Niwa H."/>
            <person name="Sekita Y."/>
            <person name="Huang X."/>
            <person name="Stark A."/>
            <person name="Kheradpour P."/>
            <person name="Kellis M."/>
            <person name="Flicek P."/>
            <person name="Chen Y."/>
            <person name="Webber C."/>
            <person name="Hardison R."/>
            <person name="Nelson J."/>
            <person name="Hallsworth-Pepin K."/>
            <person name="Delehaunty K."/>
            <person name="Markovic C."/>
            <person name="Minx P."/>
            <person name="Feng Y."/>
            <person name="Kremitzki C."/>
            <person name="Mitreva M."/>
            <person name="Glasscock J."/>
            <person name="Wylie T."/>
            <person name="Wohldmann P."/>
            <person name="Thiru P."/>
            <person name="Nhan M.N."/>
            <person name="Pohl C.S."/>
            <person name="Smith S.M."/>
            <person name="Hou S."/>
            <person name="Nefedov M."/>
            <person name="de Jong P.J."/>
            <person name="Renfree M.B."/>
            <person name="Mardis E.R."/>
            <person name="Wilson R.K."/>
        </authorList>
    </citation>
    <scope>NUCLEOTIDE SEQUENCE [LARGE SCALE GENOMIC DNA]</scope>
    <source>
        <strain evidence="14 15">Glennie</strain>
    </source>
</reference>
<dbReference type="Gene3D" id="1.10.510.10">
    <property type="entry name" value="Transferase(Phosphotransferase) domain 1"/>
    <property type="match status" value="1"/>
</dbReference>
<dbReference type="CDD" id="cd08215">
    <property type="entry name" value="STKc_Nek"/>
    <property type="match status" value="1"/>
</dbReference>
<comment type="catalytic activity">
    <reaction evidence="8">
        <text>L-threonyl-[protein] + ATP = O-phospho-L-threonyl-[protein] + ADP + H(+)</text>
        <dbReference type="Rhea" id="RHEA:46608"/>
        <dbReference type="Rhea" id="RHEA-COMP:11060"/>
        <dbReference type="Rhea" id="RHEA-COMP:11605"/>
        <dbReference type="ChEBI" id="CHEBI:15378"/>
        <dbReference type="ChEBI" id="CHEBI:30013"/>
        <dbReference type="ChEBI" id="CHEBI:30616"/>
        <dbReference type="ChEBI" id="CHEBI:61977"/>
        <dbReference type="ChEBI" id="CHEBI:456216"/>
        <dbReference type="EC" id="2.7.11.1"/>
    </reaction>
</comment>
<dbReference type="GeneID" id="114812788"/>
<evidence type="ECO:0000313" key="15">
    <source>
        <dbReference type="Proteomes" id="UP000002279"/>
    </source>
</evidence>
<keyword evidence="3 11" id="KW-0723">Serine/threonine-protein kinase</keyword>
<reference evidence="14" key="3">
    <citation type="submission" date="2025-09" db="UniProtKB">
        <authorList>
            <consortium name="Ensembl"/>
        </authorList>
    </citation>
    <scope>IDENTIFICATION</scope>
    <source>
        <strain evidence="14">Glennie</strain>
    </source>
</reference>
<dbReference type="InterPro" id="IPR017441">
    <property type="entry name" value="Protein_kinase_ATP_BS"/>
</dbReference>
<keyword evidence="4" id="KW-0808">Transferase</keyword>
<keyword evidence="15" id="KW-1185">Reference proteome</keyword>
<evidence type="ECO:0000256" key="6">
    <source>
        <dbReference type="ARBA" id="ARBA00022777"/>
    </source>
</evidence>
<dbReference type="GO" id="GO:0005737">
    <property type="term" value="C:cytoplasm"/>
    <property type="evidence" value="ECO:0000318"/>
    <property type="project" value="GO_Central"/>
</dbReference>
<dbReference type="PANTHER" id="PTHR44899">
    <property type="entry name" value="CAMK FAMILY PROTEIN KINASE"/>
    <property type="match status" value="1"/>
</dbReference>
<dbReference type="Pfam" id="PF00069">
    <property type="entry name" value="Pkinase"/>
    <property type="match status" value="1"/>
</dbReference>